<feature type="transmembrane region" description="Helical" evidence="7">
    <location>
        <begin position="1341"/>
        <end position="1359"/>
    </location>
</feature>
<evidence type="ECO:0000256" key="3">
    <source>
        <dbReference type="ARBA" id="ARBA00022525"/>
    </source>
</evidence>
<dbReference type="InterPro" id="IPR019931">
    <property type="entry name" value="LPXTG_anchor"/>
</dbReference>
<dbReference type="SUPFAM" id="SSF49401">
    <property type="entry name" value="Bacterial adhesins"/>
    <property type="match status" value="2"/>
</dbReference>
<keyword evidence="7" id="KW-1133">Transmembrane helix</keyword>
<evidence type="ECO:0000256" key="2">
    <source>
        <dbReference type="ARBA" id="ARBA00022512"/>
    </source>
</evidence>
<feature type="compositionally biased region" description="Low complexity" evidence="6">
    <location>
        <begin position="1306"/>
        <end position="1319"/>
    </location>
</feature>
<evidence type="ECO:0000256" key="1">
    <source>
        <dbReference type="ARBA" id="ARBA00004168"/>
    </source>
</evidence>
<feature type="region of interest" description="Disordered" evidence="6">
    <location>
        <begin position="1292"/>
        <end position="1327"/>
    </location>
</feature>
<dbReference type="InterPro" id="IPR008454">
    <property type="entry name" value="Collagen-bd_Cna-like_B-typ_dom"/>
</dbReference>
<evidence type="ECO:0000256" key="4">
    <source>
        <dbReference type="ARBA" id="ARBA00022729"/>
    </source>
</evidence>
<evidence type="ECO:0000313" key="9">
    <source>
        <dbReference type="EMBL" id="MEI4799816.1"/>
    </source>
</evidence>
<dbReference type="CDD" id="cd00222">
    <property type="entry name" value="CollagenBindB"/>
    <property type="match status" value="10"/>
</dbReference>
<keyword evidence="4" id="KW-0732">Signal</keyword>
<evidence type="ECO:0000313" key="10">
    <source>
        <dbReference type="Proteomes" id="UP001372526"/>
    </source>
</evidence>
<keyword evidence="7" id="KW-0472">Membrane</keyword>
<dbReference type="Gene3D" id="2.60.40.1140">
    <property type="entry name" value="Collagen-binding surface protein Cna, B-type domain"/>
    <property type="match status" value="10"/>
</dbReference>
<dbReference type="InterPro" id="IPR041171">
    <property type="entry name" value="SDR_Ig"/>
</dbReference>
<comment type="subcellular location">
    <subcellularLocation>
        <location evidence="1">Secreted</location>
        <location evidence="1">Cell wall</location>
        <topology evidence="1">Peptidoglycan-anchor</topology>
    </subcellularLocation>
</comment>
<dbReference type="InterPro" id="IPR013783">
    <property type="entry name" value="Ig-like_fold"/>
</dbReference>
<evidence type="ECO:0000256" key="7">
    <source>
        <dbReference type="SAM" id="Phobius"/>
    </source>
</evidence>
<dbReference type="Pfam" id="PF17802">
    <property type="entry name" value="SpaA"/>
    <property type="match status" value="1"/>
</dbReference>
<organism evidence="9 10">
    <name type="scientific">Bacillus bruguierae</name>
    <dbReference type="NCBI Taxonomy" id="3127667"/>
    <lineage>
        <taxon>Bacteria</taxon>
        <taxon>Bacillati</taxon>
        <taxon>Bacillota</taxon>
        <taxon>Bacilli</taxon>
        <taxon>Bacillales</taxon>
        <taxon>Bacillaceae</taxon>
        <taxon>Bacillus</taxon>
    </lineage>
</organism>
<keyword evidence="10" id="KW-1185">Reference proteome</keyword>
<dbReference type="EMBL" id="JBAWSX010000001">
    <property type="protein sequence ID" value="MEI4799816.1"/>
    <property type="molecule type" value="Genomic_DNA"/>
</dbReference>
<proteinExistence type="predicted"/>
<gene>
    <name evidence="9" type="ORF">WAZ07_00500</name>
</gene>
<feature type="transmembrane region" description="Helical" evidence="7">
    <location>
        <begin position="7"/>
        <end position="27"/>
    </location>
</feature>
<evidence type="ECO:0000256" key="5">
    <source>
        <dbReference type="ARBA" id="ARBA00023088"/>
    </source>
</evidence>
<evidence type="ECO:0000256" key="6">
    <source>
        <dbReference type="SAM" id="MobiDB-lite"/>
    </source>
</evidence>
<dbReference type="InterPro" id="IPR008966">
    <property type="entry name" value="Adhesion_dom_sf"/>
</dbReference>
<reference evidence="9 10" key="1">
    <citation type="submission" date="2024-01" db="EMBL/GenBank/DDBJ databases">
        <title>Seven novel Bacillus-like species.</title>
        <authorList>
            <person name="Liu G."/>
        </authorList>
    </citation>
    <scope>NUCLEOTIDE SEQUENCE [LARGE SCALE GENOMIC DNA]</scope>
    <source>
        <strain evidence="9 10">FJAT-51639</strain>
    </source>
</reference>
<accession>A0ABU8FAW0</accession>
<evidence type="ECO:0000259" key="8">
    <source>
        <dbReference type="PROSITE" id="PS50847"/>
    </source>
</evidence>
<feature type="compositionally biased region" description="Basic and acidic residues" evidence="6">
    <location>
        <begin position="1295"/>
        <end position="1305"/>
    </location>
</feature>
<dbReference type="Pfam" id="PF17961">
    <property type="entry name" value="Big_8"/>
    <property type="match status" value="1"/>
</dbReference>
<dbReference type="Gene3D" id="2.60.40.740">
    <property type="match status" value="1"/>
</dbReference>
<dbReference type="RefSeq" id="WP_336471396.1">
    <property type="nucleotide sequence ID" value="NZ_JBAWSX010000001.1"/>
</dbReference>
<keyword evidence="3" id="KW-0964">Secreted</keyword>
<dbReference type="PROSITE" id="PS50847">
    <property type="entry name" value="GRAM_POS_ANCHORING"/>
    <property type="match status" value="1"/>
</dbReference>
<keyword evidence="5" id="KW-0572">Peptidoglycan-anchor</keyword>
<sequence length="1364" mass="150595">MKKVTSIFSIIMIFIFTIGQSLMPIIAKAQELNTSGFVDSFTFDKTDLSYGERTGIKVNFSDKSGNKMKAGDTLTLTLPQELQGYSRKIDLKNDAGVTFGTCQVTTTNVLCTFTDVVEKLRNIRGYFYFEVQATQNVAIGQTITVDTNLGANLQTQRVTIKGPTEGGESTAPFSYKTGRIDPDTPTKVKWELPINNNKEQLSSDIVLSDTSQSGQTLDQAGFTLIVGNEALTPQQFVDKGYGTITFNSNSFEIRAYKDQVSGKIFILRYTATITENGMSQENFFNDFTINYQILNEQPVTFSDSAWTKNINAGGGAQGDLPPKGTLRIVKHIAGDETKFIPNVSFKLYTESGQQIGGTYTTDAQGMVEVPTLNPGDYYVQEITAPNYLDFDPQAKVPFTIDANAEKGVKLMVPNKVKSTSILGTKAWKDSNATDRPATIKVDLLQNGQVVDTKDVTAANNWNYTFADIPAYDNDGNAYTYTVREQPVAGYKSEVNGYNITNTKVGQTTVVGTKTWKDNNGTDRPSTIKVDLLQNGQVIDTKDVTALNNWKYTFDNLQAYDANGVAYKYEVKEQPVDGYKSEVNGYDITNTKVGQTTVAGTKMWKDGNATDRPATIQVDLLQNGNVIQTQDVTASNNWKYTFTNLEAYDANGVAYTYIVKEHPVAGYKSEVNGYDITNTKVGKTTVAGTKTWKDNNATDRPTTIQVDLLQNGTVIQTQDVTAANNWNYTFADLAQYDANGVPYTYTVKEQPVAGYKSEVNGYNITNTKVAKLTVEGTKTWKDGNAIDRPAMIQVDLLQNGNVIQTQDVPAAMGWKYVFADLEAYDANGVAYTYTVKEHPVAGYQSSVNGYDITNTKVGQTKVEGTKTWKDNNATDRPSLVKVDLLQNGQVVNTKEVTAATNWKYTFDNLQAYDANGVAYKYEVKEQPVDGYKSEVNGYDITNTKAGQTKVAGTKTWNDNNATDRPSTIKVDLLQNGQVIDTKEVTAANNWNYTFDNLQAYDANGVAYKYEVKEQPVDGYKSEVNGYDITNTKAGQTKVAGTKTWNDNNATDRPSTIKVDLLQNGQVIDTKDVTAANNWNYTFDNLQAYDANGVAYKYEVKEQPVDGYKSEVKGYDITNTKIGQTKVEGTKAWKDNNATDRPSTIKVDLLQNGQVIDTKDVTAANNWNYTFDNLQAYDANGVAYKYEVKEQPVDGYKSEVKGYDITNTKVGQTKVAGTKTWNDNNATDRPSTIKIDLLQNGQVIDTKDVTAASDWKYAFTGLEAYDVDGQAYKYEVKEQPVAGYKSEVNGYDITNTKIKEPTPEVPKDNTNNDPNNNPKVPSLKENDNTTVLLPKTGGTPAEIISMVGGMVLFVLGGMLFLRQRVK</sequence>
<keyword evidence="2" id="KW-0134">Cell wall</keyword>
<name>A0ABU8FAW0_9BACI</name>
<dbReference type="SUPFAM" id="SSF49478">
    <property type="entry name" value="Cna protein B-type domain"/>
    <property type="match status" value="11"/>
</dbReference>
<dbReference type="Pfam" id="PF05738">
    <property type="entry name" value="Cna_B"/>
    <property type="match status" value="10"/>
</dbReference>
<protein>
    <submittedName>
        <fullName evidence="9">Cna B-type domain-containing protein</fullName>
    </submittedName>
</protein>
<dbReference type="Proteomes" id="UP001372526">
    <property type="component" value="Unassembled WGS sequence"/>
</dbReference>
<feature type="domain" description="Gram-positive cocci surface proteins LPxTG" evidence="8">
    <location>
        <begin position="1331"/>
        <end position="1364"/>
    </location>
</feature>
<dbReference type="InterPro" id="IPR011252">
    <property type="entry name" value="Fibrogen-bd_dom1"/>
</dbReference>
<dbReference type="Gene3D" id="2.60.40.1280">
    <property type="match status" value="1"/>
</dbReference>
<dbReference type="Gene3D" id="2.60.40.10">
    <property type="entry name" value="Immunoglobulins"/>
    <property type="match status" value="1"/>
</dbReference>
<keyword evidence="7" id="KW-0812">Transmembrane</keyword>
<dbReference type="NCBIfam" id="TIGR01167">
    <property type="entry name" value="LPXTG_anchor"/>
    <property type="match status" value="1"/>
</dbReference>
<dbReference type="InterPro" id="IPR041033">
    <property type="entry name" value="SpaA_PFL_dom_1"/>
</dbReference>
<comment type="caution">
    <text evidence="9">The sequence shown here is derived from an EMBL/GenBank/DDBJ whole genome shotgun (WGS) entry which is preliminary data.</text>
</comment>